<keyword evidence="7 12" id="KW-0904">Protein phosphatase</keyword>
<comment type="function">
    <text evidence="12">Putative RNA polymerase II subunit B1 C-terminal domain (CTD) phosphatase involved in RNA polymerase II transcription regulation.</text>
</comment>
<dbReference type="PROSITE" id="PS51479">
    <property type="entry name" value="ZF_RTR1"/>
    <property type="match status" value="1"/>
</dbReference>
<sequence length="324" mass="36675">MATTMASPAQIKSILKKYPSQPTSTELTNPPSTPSAPSYSRPDPKTFEDRNREIALYHANLLQQRKDIELTILLATETLIDFPLSPPPQYTSSSPSPSDASQFKTLLQHFTTSDYDALIEERNINEKCGYALCPKRRVKEGGGGEWRLLGMGGKARDFRVVRKQELEMWCQQGDQCKRRALYVRVQLGDTPAWERGAGGLLGSRIDLLDEPKTDQDTVMEGIQSLKLDGERKEMDGRNLALDRGERGMSTRSGIVDVKILERDVVRKVEPPSLGEEELRAKLEHLELEGYTSKFGEQRKKLLEMERNGDEMDEEGDEEDTDWKL</sequence>
<evidence type="ECO:0000256" key="2">
    <source>
        <dbReference type="ARBA" id="ARBA00005676"/>
    </source>
</evidence>
<dbReference type="Gene3D" id="1.25.40.820">
    <property type="match status" value="1"/>
</dbReference>
<dbReference type="EC" id="3.1.3.16" evidence="12"/>
<evidence type="ECO:0000256" key="8">
    <source>
        <dbReference type="ARBA" id="ARBA00023242"/>
    </source>
</evidence>
<dbReference type="GO" id="GO:0005737">
    <property type="term" value="C:cytoplasm"/>
    <property type="evidence" value="ECO:0007669"/>
    <property type="project" value="TreeGrafter"/>
</dbReference>
<evidence type="ECO:0000256" key="5">
    <source>
        <dbReference type="ARBA" id="ARBA00022801"/>
    </source>
</evidence>
<comment type="catalytic activity">
    <reaction evidence="9 12">
        <text>O-phospho-L-seryl-[protein] + H2O = L-seryl-[protein] + phosphate</text>
        <dbReference type="Rhea" id="RHEA:20629"/>
        <dbReference type="Rhea" id="RHEA-COMP:9863"/>
        <dbReference type="Rhea" id="RHEA-COMP:11604"/>
        <dbReference type="ChEBI" id="CHEBI:15377"/>
        <dbReference type="ChEBI" id="CHEBI:29999"/>
        <dbReference type="ChEBI" id="CHEBI:43474"/>
        <dbReference type="ChEBI" id="CHEBI:83421"/>
        <dbReference type="EC" id="3.1.3.16"/>
    </reaction>
</comment>
<feature type="region of interest" description="Disordered" evidence="13">
    <location>
        <begin position="303"/>
        <end position="324"/>
    </location>
</feature>
<dbReference type="PANTHER" id="PTHR14732">
    <property type="entry name" value="RNA POLYMERASE II SUBUNIT B1 CTD PHOSPHATASE RPAP2-RELATED"/>
    <property type="match status" value="1"/>
</dbReference>
<evidence type="ECO:0000256" key="11">
    <source>
        <dbReference type="PROSITE-ProRule" id="PRU00812"/>
    </source>
</evidence>
<evidence type="ECO:0000259" key="14">
    <source>
        <dbReference type="PROSITE" id="PS51479"/>
    </source>
</evidence>
<evidence type="ECO:0000256" key="6">
    <source>
        <dbReference type="ARBA" id="ARBA00022833"/>
    </source>
</evidence>
<keyword evidence="6 12" id="KW-0862">Zinc</keyword>
<dbReference type="Pfam" id="PF04181">
    <property type="entry name" value="RPAP2_Rtr1"/>
    <property type="match status" value="1"/>
</dbReference>
<proteinExistence type="inferred from homology"/>
<feature type="region of interest" description="Disordered" evidence="13">
    <location>
        <begin position="1"/>
        <end position="46"/>
    </location>
</feature>
<keyword evidence="8 12" id="KW-0539">Nucleus</keyword>
<evidence type="ECO:0000256" key="9">
    <source>
        <dbReference type="ARBA" id="ARBA00047761"/>
    </source>
</evidence>
<dbReference type="OrthoDB" id="2590500at2759"/>
<evidence type="ECO:0000313" key="15">
    <source>
        <dbReference type="EMBL" id="CZS88822.1"/>
    </source>
</evidence>
<dbReference type="InterPro" id="IPR007308">
    <property type="entry name" value="Rtr1/RPAP2_dom"/>
</dbReference>
<feature type="compositionally biased region" description="Acidic residues" evidence="13">
    <location>
        <begin position="310"/>
        <end position="324"/>
    </location>
</feature>
<comment type="subcellular location">
    <subcellularLocation>
        <location evidence="1 12">Nucleus</location>
    </subcellularLocation>
</comment>
<accession>A0A1E1JT00</accession>
<dbReference type="GO" id="GO:0043175">
    <property type="term" value="F:RNA polymerase core enzyme binding"/>
    <property type="evidence" value="ECO:0007669"/>
    <property type="project" value="UniProtKB-UniRule"/>
</dbReference>
<evidence type="ECO:0000256" key="10">
    <source>
        <dbReference type="ARBA" id="ARBA00048336"/>
    </source>
</evidence>
<evidence type="ECO:0000313" key="16">
    <source>
        <dbReference type="Proteomes" id="UP000178912"/>
    </source>
</evidence>
<keyword evidence="4 12" id="KW-0863">Zinc-finger</keyword>
<feature type="domain" description="RTR1-type" evidence="14">
    <location>
        <begin position="105"/>
        <end position="196"/>
    </location>
</feature>
<evidence type="ECO:0000256" key="3">
    <source>
        <dbReference type="ARBA" id="ARBA00022723"/>
    </source>
</evidence>
<dbReference type="Proteomes" id="UP000178912">
    <property type="component" value="Unassembled WGS sequence"/>
</dbReference>
<dbReference type="InterPro" id="IPR038534">
    <property type="entry name" value="Rtr1/RPAP2_sf"/>
</dbReference>
<dbReference type="InterPro" id="IPR039693">
    <property type="entry name" value="Rtr1/RPAP2"/>
</dbReference>
<dbReference type="AlphaFoldDB" id="A0A1E1JT00"/>
<reference evidence="16" key="1">
    <citation type="submission" date="2016-03" db="EMBL/GenBank/DDBJ databases">
        <authorList>
            <person name="Guldener U."/>
        </authorList>
    </citation>
    <scope>NUCLEOTIDE SEQUENCE [LARGE SCALE GENOMIC DNA]</scope>
    <source>
        <strain evidence="16">04CH-RAC-A.6.1</strain>
    </source>
</reference>
<keyword evidence="3 12" id="KW-0479">Metal-binding</keyword>
<protein>
    <recommendedName>
        <fullName evidence="12">RNA polymerase II subunit B1 CTD phosphatase RPAP2 homolog</fullName>
        <ecNumber evidence="12">3.1.3.16</ecNumber>
    </recommendedName>
</protein>
<dbReference type="GO" id="GO:0005634">
    <property type="term" value="C:nucleus"/>
    <property type="evidence" value="ECO:0007669"/>
    <property type="project" value="UniProtKB-SubCell"/>
</dbReference>
<gene>
    <name evidence="15" type="ORF">RAG0_00432</name>
</gene>
<organism evidence="15 16">
    <name type="scientific">Rhynchosporium agropyri</name>
    <dbReference type="NCBI Taxonomy" id="914238"/>
    <lineage>
        <taxon>Eukaryota</taxon>
        <taxon>Fungi</taxon>
        <taxon>Dikarya</taxon>
        <taxon>Ascomycota</taxon>
        <taxon>Pezizomycotina</taxon>
        <taxon>Leotiomycetes</taxon>
        <taxon>Helotiales</taxon>
        <taxon>Ploettnerulaceae</taxon>
        <taxon>Rhynchosporium</taxon>
    </lineage>
</organism>
<keyword evidence="5 12" id="KW-0378">Hydrolase</keyword>
<evidence type="ECO:0000256" key="4">
    <source>
        <dbReference type="ARBA" id="ARBA00022771"/>
    </source>
</evidence>
<evidence type="ECO:0000256" key="1">
    <source>
        <dbReference type="ARBA" id="ARBA00004123"/>
    </source>
</evidence>
<feature type="compositionally biased region" description="Polar residues" evidence="13">
    <location>
        <begin position="20"/>
        <end position="38"/>
    </location>
</feature>
<keyword evidence="16" id="KW-1185">Reference proteome</keyword>
<dbReference type="EMBL" id="FJUX01000001">
    <property type="protein sequence ID" value="CZS88822.1"/>
    <property type="molecule type" value="Genomic_DNA"/>
</dbReference>
<evidence type="ECO:0000256" key="12">
    <source>
        <dbReference type="RuleBase" id="RU367080"/>
    </source>
</evidence>
<dbReference type="GO" id="GO:0008420">
    <property type="term" value="F:RNA polymerase II CTD heptapeptide repeat phosphatase activity"/>
    <property type="evidence" value="ECO:0007669"/>
    <property type="project" value="UniProtKB-UniRule"/>
</dbReference>
<name>A0A1E1JT00_9HELO</name>
<dbReference type="PANTHER" id="PTHR14732:SF0">
    <property type="entry name" value="RNA POLYMERASE II SUBUNIT B1 CTD PHOSPHATASE RPAP2-RELATED"/>
    <property type="match status" value="1"/>
</dbReference>
<evidence type="ECO:0000256" key="13">
    <source>
        <dbReference type="SAM" id="MobiDB-lite"/>
    </source>
</evidence>
<evidence type="ECO:0000256" key="7">
    <source>
        <dbReference type="ARBA" id="ARBA00022912"/>
    </source>
</evidence>
<dbReference type="GO" id="GO:0008270">
    <property type="term" value="F:zinc ion binding"/>
    <property type="evidence" value="ECO:0007669"/>
    <property type="project" value="UniProtKB-KW"/>
</dbReference>
<comment type="similarity">
    <text evidence="2 11 12">Belongs to the RPAP2 family.</text>
</comment>
<comment type="catalytic activity">
    <reaction evidence="10 12">
        <text>O-phospho-L-threonyl-[protein] + H2O = L-threonyl-[protein] + phosphate</text>
        <dbReference type="Rhea" id="RHEA:47004"/>
        <dbReference type="Rhea" id="RHEA-COMP:11060"/>
        <dbReference type="Rhea" id="RHEA-COMP:11605"/>
        <dbReference type="ChEBI" id="CHEBI:15377"/>
        <dbReference type="ChEBI" id="CHEBI:30013"/>
        <dbReference type="ChEBI" id="CHEBI:43474"/>
        <dbReference type="ChEBI" id="CHEBI:61977"/>
        <dbReference type="EC" id="3.1.3.16"/>
    </reaction>
</comment>